<proteinExistence type="predicted"/>
<name>A0A3D9I2I6_9BACL</name>
<keyword evidence="2" id="KW-1185">Reference proteome</keyword>
<sequence length="52" mass="5959">MAVQNIDEEPGIDLMKFSRLDCMVTVVDAYRFRKDFGSGDSLMDRKQEVAET</sequence>
<dbReference type="Proteomes" id="UP000256977">
    <property type="component" value="Unassembled WGS sequence"/>
</dbReference>
<reference evidence="1 2" key="1">
    <citation type="submission" date="2018-07" db="EMBL/GenBank/DDBJ databases">
        <title>Genomic Encyclopedia of Type Strains, Phase III (KMG-III): the genomes of soil and plant-associated and newly described type strains.</title>
        <authorList>
            <person name="Whitman W."/>
        </authorList>
    </citation>
    <scope>NUCLEOTIDE SEQUENCE [LARGE SCALE GENOMIC DNA]</scope>
    <source>
        <strain evidence="1 2">CECT 7287</strain>
    </source>
</reference>
<evidence type="ECO:0000313" key="2">
    <source>
        <dbReference type="Proteomes" id="UP000256977"/>
    </source>
</evidence>
<comment type="caution">
    <text evidence="1">The sequence shown here is derived from an EMBL/GenBank/DDBJ whole genome shotgun (WGS) entry which is preliminary data.</text>
</comment>
<protein>
    <submittedName>
        <fullName evidence="1">Uncharacterized protein</fullName>
    </submittedName>
</protein>
<evidence type="ECO:0000313" key="1">
    <source>
        <dbReference type="EMBL" id="RED55366.1"/>
    </source>
</evidence>
<dbReference type="AlphaFoldDB" id="A0A3D9I2I6"/>
<accession>A0A3D9I2I6</accession>
<organism evidence="1 2">
    <name type="scientific">Cohnella phaseoli</name>
    <dbReference type="NCBI Taxonomy" id="456490"/>
    <lineage>
        <taxon>Bacteria</taxon>
        <taxon>Bacillati</taxon>
        <taxon>Bacillota</taxon>
        <taxon>Bacilli</taxon>
        <taxon>Bacillales</taxon>
        <taxon>Paenibacillaceae</taxon>
        <taxon>Cohnella</taxon>
    </lineage>
</organism>
<dbReference type="EMBL" id="QRDZ01000043">
    <property type="protein sequence ID" value="RED55366.1"/>
    <property type="molecule type" value="Genomic_DNA"/>
</dbReference>
<gene>
    <name evidence="1" type="ORF">DFP98_14310</name>
</gene>